<dbReference type="GO" id="GO:0007004">
    <property type="term" value="P:telomere maintenance via telomerase"/>
    <property type="evidence" value="ECO:0007669"/>
    <property type="project" value="TreeGrafter"/>
</dbReference>
<evidence type="ECO:0000313" key="3">
    <source>
        <dbReference type="Proteomes" id="UP000436088"/>
    </source>
</evidence>
<dbReference type="GO" id="GO:0000722">
    <property type="term" value="P:telomere maintenance via recombination"/>
    <property type="evidence" value="ECO:0007669"/>
    <property type="project" value="TreeGrafter"/>
</dbReference>
<accession>A0A6A3AI74</accession>
<dbReference type="GO" id="GO:0030870">
    <property type="term" value="C:Mre11 complex"/>
    <property type="evidence" value="ECO:0007669"/>
    <property type="project" value="TreeGrafter"/>
</dbReference>
<organism evidence="2 3">
    <name type="scientific">Hibiscus syriacus</name>
    <name type="common">Rose of Sharon</name>
    <dbReference type="NCBI Taxonomy" id="106335"/>
    <lineage>
        <taxon>Eukaryota</taxon>
        <taxon>Viridiplantae</taxon>
        <taxon>Streptophyta</taxon>
        <taxon>Embryophyta</taxon>
        <taxon>Tracheophyta</taxon>
        <taxon>Spermatophyta</taxon>
        <taxon>Magnoliopsida</taxon>
        <taxon>eudicotyledons</taxon>
        <taxon>Gunneridae</taxon>
        <taxon>Pentapetalae</taxon>
        <taxon>rosids</taxon>
        <taxon>malvids</taxon>
        <taxon>Malvales</taxon>
        <taxon>Malvaceae</taxon>
        <taxon>Malvoideae</taxon>
        <taxon>Hibiscus</taxon>
    </lineage>
</organism>
<keyword evidence="2" id="KW-0689">Ribosomal protein</keyword>
<feature type="coiled-coil region" evidence="1">
    <location>
        <begin position="1"/>
        <end position="116"/>
    </location>
</feature>
<dbReference type="GO" id="GO:0070192">
    <property type="term" value="P:chromosome organization involved in meiotic cell cycle"/>
    <property type="evidence" value="ECO:0007669"/>
    <property type="project" value="TreeGrafter"/>
</dbReference>
<comment type="caution">
    <text evidence="2">The sequence shown here is derived from an EMBL/GenBank/DDBJ whole genome shotgun (WGS) entry which is preliminary data.</text>
</comment>
<evidence type="ECO:0000256" key="1">
    <source>
        <dbReference type="SAM" id="Coils"/>
    </source>
</evidence>
<keyword evidence="1" id="KW-0175">Coiled coil</keyword>
<protein>
    <submittedName>
        <fullName evidence="2">Ribosomal protein L6 family protein</fullName>
    </submittedName>
</protein>
<dbReference type="GO" id="GO:0051880">
    <property type="term" value="F:G-quadruplex DNA binding"/>
    <property type="evidence" value="ECO:0007669"/>
    <property type="project" value="TreeGrafter"/>
</dbReference>
<dbReference type="EMBL" id="VEPZ02001004">
    <property type="protein sequence ID" value="KAE8702995.1"/>
    <property type="molecule type" value="Genomic_DNA"/>
</dbReference>
<reference evidence="2" key="1">
    <citation type="submission" date="2019-09" db="EMBL/GenBank/DDBJ databases">
        <title>Draft genome information of white flower Hibiscus syriacus.</title>
        <authorList>
            <person name="Kim Y.-M."/>
        </authorList>
    </citation>
    <scope>NUCLEOTIDE SEQUENCE [LARGE SCALE GENOMIC DNA]</scope>
    <source>
        <strain evidence="2">YM2019G1</strain>
    </source>
</reference>
<keyword evidence="2" id="KW-0687">Ribonucleoprotein</keyword>
<dbReference type="GO" id="GO:0003691">
    <property type="term" value="F:double-stranded telomeric DNA binding"/>
    <property type="evidence" value="ECO:0007669"/>
    <property type="project" value="TreeGrafter"/>
</dbReference>
<dbReference type="Proteomes" id="UP000436088">
    <property type="component" value="Unassembled WGS sequence"/>
</dbReference>
<dbReference type="PANTHER" id="PTHR18867:SF12">
    <property type="entry name" value="DNA REPAIR PROTEIN RAD50"/>
    <property type="match status" value="1"/>
</dbReference>
<dbReference type="GO" id="GO:0000794">
    <property type="term" value="C:condensed nuclear chromosome"/>
    <property type="evidence" value="ECO:0007669"/>
    <property type="project" value="TreeGrafter"/>
</dbReference>
<dbReference type="GO" id="GO:0005840">
    <property type="term" value="C:ribosome"/>
    <property type="evidence" value="ECO:0007669"/>
    <property type="project" value="UniProtKB-KW"/>
</dbReference>
<feature type="coiled-coil region" evidence="1">
    <location>
        <begin position="149"/>
        <end position="176"/>
    </location>
</feature>
<proteinExistence type="predicted"/>
<evidence type="ECO:0000313" key="2">
    <source>
        <dbReference type="EMBL" id="KAE8702995.1"/>
    </source>
</evidence>
<dbReference type="GO" id="GO:0006302">
    <property type="term" value="P:double-strand break repair"/>
    <property type="evidence" value="ECO:0007669"/>
    <property type="project" value="TreeGrafter"/>
</dbReference>
<name>A0A6A3AI74_HIBSY</name>
<sequence>MQVLEKIIDDLDAKIHNAELTLKDLRKLEDQKSTKTAERSTLFKEQQRQYAALAEENEDTDEELMEWKTKFDERIMLLDNKIQKMGRNQQDLDEESSAYRRKLNKCTEEIGKLQRDAETDSAIERLFARFNLGSTPNSPFSDEVALNLMSQIEVRLMDLNKDLDEKKQSNDQKLKTAWDCYLGASERCNIAEAQKKAKSEINCSVLKRLEETKSNCDSLEIQISDVNISLLDEREKNMKEKQLDERNHDEIIQQKQQEVFAIDQKIKLMALLLFSRIEEYKDRIRVVLKGRVPPDKDLKREVTQALRVLLVFMMIKSDNQGNRVLPHDQLLLPW</sequence>
<dbReference type="AlphaFoldDB" id="A0A6A3AI74"/>
<gene>
    <name evidence="2" type="ORF">F3Y22_tig00110478pilonHSYRG00189</name>
</gene>
<dbReference type="PANTHER" id="PTHR18867">
    <property type="entry name" value="RAD50"/>
    <property type="match status" value="1"/>
</dbReference>
<keyword evidence="3" id="KW-1185">Reference proteome</keyword>
<dbReference type="GO" id="GO:0043047">
    <property type="term" value="F:single-stranded telomeric DNA binding"/>
    <property type="evidence" value="ECO:0007669"/>
    <property type="project" value="TreeGrafter"/>
</dbReference>